<protein>
    <submittedName>
        <fullName evidence="1">Uncharacterized protein</fullName>
    </submittedName>
</protein>
<gene>
    <name evidence="1" type="ORF">EVAR_19017_1</name>
</gene>
<dbReference type="OrthoDB" id="425681at2759"/>
<sequence>MERSHRDFLDIDDVRLSTTQIYKYNPNTTNGVAAACMLSRSTFILCNVHRLKSAATQILFSNKRPRAQYKDPCLSPGHAPQGEYIVSSGSEHIPIYCDEKQPREDMERDTAFWNELQSDSPFPKGAAEMILADHHYKRALPGPNYASCTSYFKMKVGYGGRKMKVNRCGEDAISAKYICKDKCRNSDVKERCGLNEDVGTSVEENILRWFGANICDKKSTGVTLKTPM</sequence>
<name>A0A4C1V815_EUMVA</name>
<dbReference type="EMBL" id="BGZK01000291">
    <property type="protein sequence ID" value="GBP34626.1"/>
    <property type="molecule type" value="Genomic_DNA"/>
</dbReference>
<reference evidence="1 2" key="1">
    <citation type="journal article" date="2019" name="Commun. Biol.">
        <title>The bagworm genome reveals a unique fibroin gene that provides high tensile strength.</title>
        <authorList>
            <person name="Kono N."/>
            <person name="Nakamura H."/>
            <person name="Ohtoshi R."/>
            <person name="Tomita M."/>
            <person name="Numata K."/>
            <person name="Arakawa K."/>
        </authorList>
    </citation>
    <scope>NUCLEOTIDE SEQUENCE [LARGE SCALE GENOMIC DNA]</scope>
</reference>
<comment type="caution">
    <text evidence="1">The sequence shown here is derived from an EMBL/GenBank/DDBJ whole genome shotgun (WGS) entry which is preliminary data.</text>
</comment>
<dbReference type="AlphaFoldDB" id="A0A4C1V815"/>
<dbReference type="Proteomes" id="UP000299102">
    <property type="component" value="Unassembled WGS sequence"/>
</dbReference>
<keyword evidence="2" id="KW-1185">Reference proteome</keyword>
<organism evidence="1 2">
    <name type="scientific">Eumeta variegata</name>
    <name type="common">Bagworm moth</name>
    <name type="synonym">Eumeta japonica</name>
    <dbReference type="NCBI Taxonomy" id="151549"/>
    <lineage>
        <taxon>Eukaryota</taxon>
        <taxon>Metazoa</taxon>
        <taxon>Ecdysozoa</taxon>
        <taxon>Arthropoda</taxon>
        <taxon>Hexapoda</taxon>
        <taxon>Insecta</taxon>
        <taxon>Pterygota</taxon>
        <taxon>Neoptera</taxon>
        <taxon>Endopterygota</taxon>
        <taxon>Lepidoptera</taxon>
        <taxon>Glossata</taxon>
        <taxon>Ditrysia</taxon>
        <taxon>Tineoidea</taxon>
        <taxon>Psychidae</taxon>
        <taxon>Oiketicinae</taxon>
        <taxon>Eumeta</taxon>
    </lineage>
</organism>
<proteinExistence type="predicted"/>
<evidence type="ECO:0000313" key="2">
    <source>
        <dbReference type="Proteomes" id="UP000299102"/>
    </source>
</evidence>
<accession>A0A4C1V815</accession>
<evidence type="ECO:0000313" key="1">
    <source>
        <dbReference type="EMBL" id="GBP34626.1"/>
    </source>
</evidence>